<evidence type="ECO:0000256" key="5">
    <source>
        <dbReference type="ARBA" id="ARBA00023015"/>
    </source>
</evidence>
<evidence type="ECO:0000256" key="3">
    <source>
        <dbReference type="ARBA" id="ARBA00022679"/>
    </source>
</evidence>
<evidence type="ECO:0000256" key="4">
    <source>
        <dbReference type="ARBA" id="ARBA00022695"/>
    </source>
</evidence>
<feature type="compositionally biased region" description="Basic and acidic residues" evidence="9">
    <location>
        <begin position="36"/>
        <end position="57"/>
    </location>
</feature>
<dbReference type="PRINTS" id="PR00045">
    <property type="entry name" value="SIGMA54FCT"/>
</dbReference>
<dbReference type="InterPro" id="IPR000394">
    <property type="entry name" value="RNA_pol_sigma_54"/>
</dbReference>
<evidence type="ECO:0000313" key="13">
    <source>
        <dbReference type="Proteomes" id="UP000322214"/>
    </source>
</evidence>
<dbReference type="NCBIfam" id="TIGR02395">
    <property type="entry name" value="rpoN_sigma"/>
    <property type="match status" value="1"/>
</dbReference>
<dbReference type="STRING" id="980251.GCA_001642875_02883"/>
<dbReference type="PANTHER" id="PTHR32248">
    <property type="entry name" value="RNA POLYMERASE SIGMA-54 FACTOR"/>
    <property type="match status" value="1"/>
</dbReference>
<sequence>MAPRMIQSMEILRMAATELEEKIEQELIENPILEQHTVDPDSTPEEKPKKEKEKDVEQKELVIEEGDNANNEDDFERLVNLDQDVPDHFDERPRVSSNRVQESGDRQHDLMANVATRSETLQDYLLSQLGEREVEPDVMKFCEKIISAISAESGGYFKASLTDLLPLDASPEAIELAEIALAHVQDLEPKGVGARDLKECLLLQLTLDIENYHSVHKLIVDHLDDLMHNRLPVIEKATGMSIEEIYAARDELRKLDPRPASEFADNFVAVVKPDLWLEQDDEGKWVVKMDEGPARNLYISRYYRERLKKGKATKAEKEFIKGKISSAQWLIESIEQRRSTLLRVAQAIFDHQSDFIDKGPEFLKALKMDQIAERVGVNLSTVSRAVDDKYIETPRGIVALRAFFIQGTQTDAGEDVTYNKIRIELQKLIDNEDKAKPLSDFEIMNRLKNMSFDIARRTVSKYREKMGIPNTRQRRDYRAAKK</sequence>
<evidence type="ECO:0000256" key="6">
    <source>
        <dbReference type="ARBA" id="ARBA00023082"/>
    </source>
</evidence>
<organism evidence="12 13">
    <name type="scientific">Mariniblastus fucicola</name>
    <dbReference type="NCBI Taxonomy" id="980251"/>
    <lineage>
        <taxon>Bacteria</taxon>
        <taxon>Pseudomonadati</taxon>
        <taxon>Planctomycetota</taxon>
        <taxon>Planctomycetia</taxon>
        <taxon>Pirellulales</taxon>
        <taxon>Pirellulaceae</taxon>
        <taxon>Mariniblastus</taxon>
    </lineage>
</organism>
<dbReference type="Pfam" id="PF04963">
    <property type="entry name" value="Sigma54_CBD"/>
    <property type="match status" value="1"/>
</dbReference>
<evidence type="ECO:0000256" key="1">
    <source>
        <dbReference type="ARBA" id="ARBA00008798"/>
    </source>
</evidence>
<keyword evidence="13" id="KW-1185">Reference proteome</keyword>
<evidence type="ECO:0000256" key="7">
    <source>
        <dbReference type="ARBA" id="ARBA00023125"/>
    </source>
</evidence>
<evidence type="ECO:0000259" key="10">
    <source>
        <dbReference type="Pfam" id="PF04552"/>
    </source>
</evidence>
<evidence type="ECO:0000256" key="8">
    <source>
        <dbReference type="ARBA" id="ARBA00023163"/>
    </source>
</evidence>
<dbReference type="GO" id="GO:0000428">
    <property type="term" value="C:DNA-directed RNA polymerase complex"/>
    <property type="evidence" value="ECO:0007669"/>
    <property type="project" value="UniProtKB-KW"/>
</dbReference>
<dbReference type="Proteomes" id="UP000322214">
    <property type="component" value="Chromosome"/>
</dbReference>
<evidence type="ECO:0000256" key="2">
    <source>
        <dbReference type="ARBA" id="ARBA00022478"/>
    </source>
</evidence>
<dbReference type="Gene3D" id="1.10.10.1330">
    <property type="entry name" value="RNA polymerase sigma-54 factor, core-binding domain"/>
    <property type="match status" value="1"/>
</dbReference>
<feature type="domain" description="RNA polymerase sigma factor 54 core-binding" evidence="11">
    <location>
        <begin position="112"/>
        <end position="303"/>
    </location>
</feature>
<reference evidence="12 13" key="1">
    <citation type="submission" date="2019-08" db="EMBL/GenBank/DDBJ databases">
        <title>Deep-cultivation of Planctomycetes and their phenomic and genomic characterization uncovers novel biology.</title>
        <authorList>
            <person name="Wiegand S."/>
            <person name="Jogler M."/>
            <person name="Boedeker C."/>
            <person name="Pinto D."/>
            <person name="Vollmers J."/>
            <person name="Rivas-Marin E."/>
            <person name="Kohn T."/>
            <person name="Peeters S.H."/>
            <person name="Heuer A."/>
            <person name="Rast P."/>
            <person name="Oberbeckmann S."/>
            <person name="Bunk B."/>
            <person name="Jeske O."/>
            <person name="Meyerdierks A."/>
            <person name="Storesund J.E."/>
            <person name="Kallscheuer N."/>
            <person name="Luecker S."/>
            <person name="Lage O.M."/>
            <person name="Pohl T."/>
            <person name="Merkel B.J."/>
            <person name="Hornburger P."/>
            <person name="Mueller R.-W."/>
            <person name="Bruemmer F."/>
            <person name="Labrenz M."/>
            <person name="Spormann A.M."/>
            <person name="Op den Camp H."/>
            <person name="Overmann J."/>
            <person name="Amann R."/>
            <person name="Jetten M.S.M."/>
            <person name="Mascher T."/>
            <person name="Medema M.H."/>
            <person name="Devos D.P."/>
            <person name="Kaster A.-K."/>
            <person name="Ovreas L."/>
            <person name="Rohde M."/>
            <person name="Galperin M.Y."/>
            <person name="Jogler C."/>
        </authorList>
    </citation>
    <scope>NUCLEOTIDE SEQUENCE [LARGE SCALE GENOMIC DNA]</scope>
    <source>
        <strain evidence="12 13">FC18</strain>
    </source>
</reference>
<dbReference type="Pfam" id="PF00309">
    <property type="entry name" value="Sigma54_AID"/>
    <property type="match status" value="1"/>
</dbReference>
<evidence type="ECO:0000259" key="11">
    <source>
        <dbReference type="Pfam" id="PF04963"/>
    </source>
</evidence>
<dbReference type="PIRSF" id="PIRSF000774">
    <property type="entry name" value="RpoN"/>
    <property type="match status" value="1"/>
</dbReference>
<keyword evidence="3" id="KW-0808">Transferase</keyword>
<proteinExistence type="inferred from homology"/>
<dbReference type="GO" id="GO:0003677">
    <property type="term" value="F:DNA binding"/>
    <property type="evidence" value="ECO:0007669"/>
    <property type="project" value="UniProtKB-KW"/>
</dbReference>
<comment type="similarity">
    <text evidence="1">Belongs to the sigma-54 factor family.</text>
</comment>
<name>A0A5B9P8M5_9BACT</name>
<evidence type="ECO:0000313" key="12">
    <source>
        <dbReference type="EMBL" id="QEG20966.1"/>
    </source>
</evidence>
<gene>
    <name evidence="12" type="primary">rpoN</name>
    <name evidence="12" type="ORF">MFFC18_08170</name>
</gene>
<keyword evidence="2" id="KW-0240">DNA-directed RNA polymerase</keyword>
<dbReference type="KEGG" id="mff:MFFC18_08170"/>
<dbReference type="PROSITE" id="PS50044">
    <property type="entry name" value="SIGMA54_3"/>
    <property type="match status" value="1"/>
</dbReference>
<dbReference type="GO" id="GO:0016779">
    <property type="term" value="F:nucleotidyltransferase activity"/>
    <property type="evidence" value="ECO:0007669"/>
    <property type="project" value="UniProtKB-KW"/>
</dbReference>
<dbReference type="PANTHER" id="PTHR32248:SF4">
    <property type="entry name" value="RNA POLYMERASE SIGMA-54 FACTOR"/>
    <property type="match status" value="1"/>
</dbReference>
<evidence type="ECO:0000256" key="9">
    <source>
        <dbReference type="SAM" id="MobiDB-lite"/>
    </source>
</evidence>
<accession>A0A5B9P8M5</accession>
<dbReference type="InterPro" id="IPR007634">
    <property type="entry name" value="RNA_pol_sigma_54_DNA-bd"/>
</dbReference>
<dbReference type="EMBL" id="CP042912">
    <property type="protein sequence ID" value="QEG20966.1"/>
    <property type="molecule type" value="Genomic_DNA"/>
</dbReference>
<feature type="region of interest" description="Disordered" evidence="9">
    <location>
        <begin position="25"/>
        <end position="57"/>
    </location>
</feature>
<dbReference type="GO" id="GO:0006352">
    <property type="term" value="P:DNA-templated transcription initiation"/>
    <property type="evidence" value="ECO:0007669"/>
    <property type="project" value="InterPro"/>
</dbReference>
<keyword evidence="6" id="KW-0731">Sigma factor</keyword>
<keyword evidence="5" id="KW-0805">Transcription regulation</keyword>
<dbReference type="Gene3D" id="1.10.10.60">
    <property type="entry name" value="Homeodomain-like"/>
    <property type="match status" value="1"/>
</dbReference>
<keyword evidence="8" id="KW-0804">Transcription</keyword>
<feature type="domain" description="RNA polymerase sigma factor 54 DNA-binding" evidence="10">
    <location>
        <begin position="318"/>
        <end position="475"/>
    </location>
</feature>
<dbReference type="GO" id="GO:0001216">
    <property type="term" value="F:DNA-binding transcription activator activity"/>
    <property type="evidence" value="ECO:0007669"/>
    <property type="project" value="InterPro"/>
</dbReference>
<feature type="region of interest" description="Disordered" evidence="9">
    <location>
        <begin position="86"/>
        <end position="106"/>
    </location>
</feature>
<dbReference type="Pfam" id="PF04552">
    <property type="entry name" value="Sigma54_DBD"/>
    <property type="match status" value="1"/>
</dbReference>
<dbReference type="InterPro" id="IPR038709">
    <property type="entry name" value="RpoN_core-bd_sf"/>
</dbReference>
<keyword evidence="7" id="KW-0238">DNA-binding</keyword>
<dbReference type="AlphaFoldDB" id="A0A5B9P8M5"/>
<dbReference type="GO" id="GO:0016987">
    <property type="term" value="F:sigma factor activity"/>
    <property type="evidence" value="ECO:0007669"/>
    <property type="project" value="UniProtKB-KW"/>
</dbReference>
<protein>
    <submittedName>
        <fullName evidence="12">RNA polymerase sigma-54 factor</fullName>
    </submittedName>
</protein>
<keyword evidence="4" id="KW-0548">Nucleotidyltransferase</keyword>
<dbReference type="InterPro" id="IPR007046">
    <property type="entry name" value="RNA_pol_sigma_54_core-bd"/>
</dbReference>